<dbReference type="PANTHER" id="PTHR33476">
    <property type="entry name" value="EMB|CAB62613.1"/>
    <property type="match status" value="1"/>
</dbReference>
<comment type="caution">
    <text evidence="3">The sequence shown here is derived from an EMBL/GenBank/DDBJ whole genome shotgun (WGS) entry which is preliminary data.</text>
</comment>
<gene>
    <name evidence="3" type="ORF">OLEA9_A112888</name>
</gene>
<feature type="coiled-coil region" evidence="1">
    <location>
        <begin position="314"/>
        <end position="355"/>
    </location>
</feature>
<keyword evidence="1" id="KW-0175">Coiled coil</keyword>
<protein>
    <submittedName>
        <fullName evidence="3">Uncharacterized protein</fullName>
    </submittedName>
</protein>
<dbReference type="InterPro" id="IPR040348">
    <property type="entry name" value="POLAR-like"/>
</dbReference>
<reference evidence="3 4" key="1">
    <citation type="submission" date="2019-12" db="EMBL/GenBank/DDBJ databases">
        <authorList>
            <person name="Alioto T."/>
            <person name="Alioto T."/>
            <person name="Gomez Garrido J."/>
        </authorList>
    </citation>
    <scope>NUCLEOTIDE SEQUENCE [LARGE SCALE GENOMIC DNA]</scope>
</reference>
<dbReference type="AlphaFoldDB" id="A0A8S0S6Z7"/>
<dbReference type="GO" id="GO:0008356">
    <property type="term" value="P:asymmetric cell division"/>
    <property type="evidence" value="ECO:0007669"/>
    <property type="project" value="InterPro"/>
</dbReference>
<keyword evidence="4" id="KW-1185">Reference proteome</keyword>
<sequence>MNPDEPISDSKQNPQNSDKIQDYQSFSEHLHTQDSVFPSNAPVQENGNESQSEVVDNGGSIFRFSSHESEFKNLMKKMGGGFKKIGGGKMERRCGSVGQRKNWSGKRFSVCLKKRRTGKNAPGKCESCASKDGSFGWGIGVGIMYMMSSGKPEIIRLNSAMDETTKVVQELKAEISRRKASRHLHYSISQNEAATNKIHIDGSYSGRLLTNGRDIVKAFPLTAEGEGASLDLKEDQDQQPEVLEMDQLEAELESELQKLPWCTTEGSGEGRTDIYYAEVLAEEYLQADYQNSNPMQFNGVVPSELDTKLSHLLIEQQKSQIVELETELHSTHSKLQEKEAELQALKDCVKRLTEFSLDDETNGQVEDEKTIYEEQEMTGLESRKLMVGMKRAMDYDSYNCCTK</sequence>
<accession>A0A8S0S6Z7</accession>
<dbReference type="OrthoDB" id="1657181at2759"/>
<organism evidence="3 4">
    <name type="scientific">Olea europaea subsp. europaea</name>
    <dbReference type="NCBI Taxonomy" id="158383"/>
    <lineage>
        <taxon>Eukaryota</taxon>
        <taxon>Viridiplantae</taxon>
        <taxon>Streptophyta</taxon>
        <taxon>Embryophyta</taxon>
        <taxon>Tracheophyta</taxon>
        <taxon>Spermatophyta</taxon>
        <taxon>Magnoliopsida</taxon>
        <taxon>eudicotyledons</taxon>
        <taxon>Gunneridae</taxon>
        <taxon>Pentapetalae</taxon>
        <taxon>asterids</taxon>
        <taxon>lamiids</taxon>
        <taxon>Lamiales</taxon>
        <taxon>Oleaceae</taxon>
        <taxon>Oleeae</taxon>
        <taxon>Olea</taxon>
    </lineage>
</organism>
<dbReference type="Proteomes" id="UP000594638">
    <property type="component" value="Unassembled WGS sequence"/>
</dbReference>
<name>A0A8S0S6Z7_OLEEU</name>
<evidence type="ECO:0000313" key="4">
    <source>
        <dbReference type="Proteomes" id="UP000594638"/>
    </source>
</evidence>
<dbReference type="EMBL" id="CACTIH010003910">
    <property type="protein sequence ID" value="CAA2987232.1"/>
    <property type="molecule type" value="Genomic_DNA"/>
</dbReference>
<evidence type="ECO:0000256" key="2">
    <source>
        <dbReference type="SAM" id="MobiDB-lite"/>
    </source>
</evidence>
<dbReference type="PANTHER" id="PTHR33476:SF4">
    <property type="entry name" value="POLAR LOCALIZATION DURING ASYMMETRIC DIVISION AND PROTEIN"/>
    <property type="match status" value="1"/>
</dbReference>
<dbReference type="Gramene" id="OE9A112888T1">
    <property type="protein sequence ID" value="OE9A112888C1"/>
    <property type="gene ID" value="OE9A112888"/>
</dbReference>
<feature type="compositionally biased region" description="Polar residues" evidence="2">
    <location>
        <begin position="9"/>
        <end position="54"/>
    </location>
</feature>
<evidence type="ECO:0000256" key="1">
    <source>
        <dbReference type="SAM" id="Coils"/>
    </source>
</evidence>
<feature type="region of interest" description="Disordered" evidence="2">
    <location>
        <begin position="1"/>
        <end position="55"/>
    </location>
</feature>
<evidence type="ECO:0000313" key="3">
    <source>
        <dbReference type="EMBL" id="CAA2987232.1"/>
    </source>
</evidence>
<proteinExistence type="predicted"/>